<dbReference type="AlphaFoldDB" id="A0A7X0B6C4"/>
<dbReference type="PROSITE" id="PS00109">
    <property type="entry name" value="PROTEIN_KINASE_TYR"/>
    <property type="match status" value="1"/>
</dbReference>
<dbReference type="RefSeq" id="WP_184807924.1">
    <property type="nucleotide sequence ID" value="NZ_JACIIZ010000036.1"/>
</dbReference>
<reference evidence="2 3" key="1">
    <citation type="submission" date="2020-08" db="EMBL/GenBank/DDBJ databases">
        <title>Genomic Encyclopedia of Type Strains, Phase IV (KMG-IV): sequencing the most valuable type-strain genomes for metagenomic binning, comparative biology and taxonomic classification.</title>
        <authorList>
            <person name="Goeker M."/>
        </authorList>
    </citation>
    <scope>NUCLEOTIDE SEQUENCE [LARGE SCALE GENOMIC DNA]</scope>
    <source>
        <strain evidence="2 3">DSM 22198</strain>
    </source>
</reference>
<dbReference type="EMBL" id="JACIIZ010000036">
    <property type="protein sequence ID" value="MBB6255415.1"/>
    <property type="molecule type" value="Genomic_DNA"/>
</dbReference>
<comment type="caution">
    <text evidence="2">The sequence shown here is derived from an EMBL/GenBank/DDBJ whole genome shotgun (WGS) entry which is preliminary data.</text>
</comment>
<dbReference type="PROSITE" id="PS50011">
    <property type="entry name" value="PROTEIN_KINASE_DOM"/>
    <property type="match status" value="1"/>
</dbReference>
<evidence type="ECO:0000259" key="1">
    <source>
        <dbReference type="PROSITE" id="PS50011"/>
    </source>
</evidence>
<keyword evidence="3" id="KW-1185">Reference proteome</keyword>
<evidence type="ECO:0000313" key="2">
    <source>
        <dbReference type="EMBL" id="MBB6255415.1"/>
    </source>
</evidence>
<sequence length="440" mass="48621">MSSYSFVAADLKKIYGSTFQASNISAGKKVSFAIYDQSKARARMGMEAYGIFVDCQHPTHGTLPSFLKIFKSDIPERRGRTEFLIHTGLAKSHDWLFQGVPYAWLPGSIVNGHRIFGHVAHQIGARFGGVSEDFSRLKNQQCWDDRYHPSMRTMFAAHLCCAVAAMEKFGMVHGDLSGGNIMIGPGPNGEPVCTLCDFDGFHHPSVAPLPRRFDGQPCRPLGTAGYQYPELAEKVDRDPSATDPSIVVLTDRFALGVLICELMVWSPQVETILGRNEILSSQEIQSRSLSSLPDNVTKAWPAGFALIEHAMRAGSISDLPSPEDWLAALGISLWNQQEFKKQPYLEFYKRSGSRINLVKRANLSLTQNGNFGGVSADLANVQYKFVDSKLTFTVNWPVQIFVINDGRSQAKGTGPMDVQVNPNQFVAANGWEIRVFDGIP</sequence>
<protein>
    <submittedName>
        <fullName evidence="2">Serine/threonine protein kinase</fullName>
    </submittedName>
</protein>
<dbReference type="GO" id="GO:0004674">
    <property type="term" value="F:protein serine/threonine kinase activity"/>
    <property type="evidence" value="ECO:0007669"/>
    <property type="project" value="UniProtKB-KW"/>
</dbReference>
<evidence type="ECO:0000313" key="3">
    <source>
        <dbReference type="Proteomes" id="UP000539175"/>
    </source>
</evidence>
<dbReference type="InterPro" id="IPR008266">
    <property type="entry name" value="Tyr_kinase_AS"/>
</dbReference>
<dbReference type="InterPro" id="IPR011009">
    <property type="entry name" value="Kinase-like_dom_sf"/>
</dbReference>
<dbReference type="SMART" id="SM00220">
    <property type="entry name" value="S_TKc"/>
    <property type="match status" value="1"/>
</dbReference>
<dbReference type="InterPro" id="IPR000719">
    <property type="entry name" value="Prot_kinase_dom"/>
</dbReference>
<name>A0A7X0B6C4_9PROT</name>
<gene>
    <name evidence="2" type="ORF">FHS74_006014</name>
</gene>
<keyword evidence="2" id="KW-0808">Transferase</keyword>
<accession>A0A7X0B6C4</accession>
<keyword evidence="2" id="KW-0723">Serine/threonine-protein kinase</keyword>
<feature type="domain" description="Protein kinase" evidence="1">
    <location>
        <begin position="4"/>
        <end position="345"/>
    </location>
</feature>
<dbReference type="Proteomes" id="UP000539175">
    <property type="component" value="Unassembled WGS sequence"/>
</dbReference>
<dbReference type="GO" id="GO:0005524">
    <property type="term" value="F:ATP binding"/>
    <property type="evidence" value="ECO:0007669"/>
    <property type="project" value="InterPro"/>
</dbReference>
<dbReference type="Gene3D" id="1.10.510.10">
    <property type="entry name" value="Transferase(Phosphotransferase) domain 1"/>
    <property type="match status" value="1"/>
</dbReference>
<dbReference type="SUPFAM" id="SSF56112">
    <property type="entry name" value="Protein kinase-like (PK-like)"/>
    <property type="match status" value="1"/>
</dbReference>
<proteinExistence type="predicted"/>
<organism evidence="2 3">
    <name type="scientific">Nitrospirillum iridis</name>
    <dbReference type="NCBI Taxonomy" id="765888"/>
    <lineage>
        <taxon>Bacteria</taxon>
        <taxon>Pseudomonadati</taxon>
        <taxon>Pseudomonadota</taxon>
        <taxon>Alphaproteobacteria</taxon>
        <taxon>Rhodospirillales</taxon>
        <taxon>Azospirillaceae</taxon>
        <taxon>Nitrospirillum</taxon>
    </lineage>
</organism>
<keyword evidence="2" id="KW-0418">Kinase</keyword>